<protein>
    <recommendedName>
        <fullName evidence="5">Secreted protein</fullName>
    </recommendedName>
</protein>
<dbReference type="EMBL" id="JBHRXZ010000001">
    <property type="protein sequence ID" value="MFC3606210.1"/>
    <property type="molecule type" value="Genomic_DNA"/>
</dbReference>
<sequence>MKNMNLAALLLSGLLSGLAVADQPNGASNGRKVPAEQSAQVGEQHFERQETTDERVRQLMLDDQRESDDQRLEINP</sequence>
<feature type="signal peptide" evidence="2">
    <location>
        <begin position="1"/>
        <end position="21"/>
    </location>
</feature>
<feature type="compositionally biased region" description="Basic and acidic residues" evidence="1">
    <location>
        <begin position="44"/>
        <end position="54"/>
    </location>
</feature>
<feature type="chain" id="PRO_5046201999" description="Secreted protein" evidence="2">
    <location>
        <begin position="22"/>
        <end position="76"/>
    </location>
</feature>
<dbReference type="RefSeq" id="WP_386359989.1">
    <property type="nucleotide sequence ID" value="NZ_JBHRXZ010000001.1"/>
</dbReference>
<feature type="region of interest" description="Disordered" evidence="1">
    <location>
        <begin position="20"/>
        <end position="54"/>
    </location>
</feature>
<name>A0ABV7T1S8_9GAMM</name>
<comment type="caution">
    <text evidence="3">The sequence shown here is derived from an EMBL/GenBank/DDBJ whole genome shotgun (WGS) entry which is preliminary data.</text>
</comment>
<organism evidence="3 4">
    <name type="scientific">Stutzerimonas tarimensis</name>
    <dbReference type="NCBI Taxonomy" id="1507735"/>
    <lineage>
        <taxon>Bacteria</taxon>
        <taxon>Pseudomonadati</taxon>
        <taxon>Pseudomonadota</taxon>
        <taxon>Gammaproteobacteria</taxon>
        <taxon>Pseudomonadales</taxon>
        <taxon>Pseudomonadaceae</taxon>
        <taxon>Stutzerimonas</taxon>
    </lineage>
</organism>
<dbReference type="Proteomes" id="UP001595630">
    <property type="component" value="Unassembled WGS sequence"/>
</dbReference>
<evidence type="ECO:0000313" key="4">
    <source>
        <dbReference type="Proteomes" id="UP001595630"/>
    </source>
</evidence>
<reference evidence="4" key="1">
    <citation type="journal article" date="2019" name="Int. J. Syst. Evol. Microbiol.">
        <title>The Global Catalogue of Microorganisms (GCM) 10K type strain sequencing project: providing services to taxonomists for standard genome sequencing and annotation.</title>
        <authorList>
            <consortium name="The Broad Institute Genomics Platform"/>
            <consortium name="The Broad Institute Genome Sequencing Center for Infectious Disease"/>
            <person name="Wu L."/>
            <person name="Ma J."/>
        </authorList>
    </citation>
    <scope>NUCLEOTIDE SEQUENCE [LARGE SCALE GENOMIC DNA]</scope>
    <source>
        <strain evidence="4">KCTC 42447</strain>
    </source>
</reference>
<evidence type="ECO:0000256" key="2">
    <source>
        <dbReference type="SAM" id="SignalP"/>
    </source>
</evidence>
<evidence type="ECO:0008006" key="5">
    <source>
        <dbReference type="Google" id="ProtNLM"/>
    </source>
</evidence>
<gene>
    <name evidence="3" type="ORF">ACFOMF_00200</name>
</gene>
<evidence type="ECO:0000256" key="1">
    <source>
        <dbReference type="SAM" id="MobiDB-lite"/>
    </source>
</evidence>
<proteinExistence type="predicted"/>
<evidence type="ECO:0000313" key="3">
    <source>
        <dbReference type="EMBL" id="MFC3606210.1"/>
    </source>
</evidence>
<keyword evidence="4" id="KW-1185">Reference proteome</keyword>
<keyword evidence="2" id="KW-0732">Signal</keyword>
<accession>A0ABV7T1S8</accession>